<evidence type="ECO:0000256" key="2">
    <source>
        <dbReference type="SAM" id="Phobius"/>
    </source>
</evidence>
<sequence length="121" mass="13297">MARQTKRKTKHRGNAAGMIEARGVTHARSGGGPAVKGGRSADPRLREPSWRSAFIRALFAAGIFAVVMLAVLNGSPAGVLLTTVLLLGVYTPFGFYFDRWMYRRRLAQVEAQRAAKAKPRR</sequence>
<reference evidence="3" key="1">
    <citation type="submission" date="2020-05" db="EMBL/GenBank/DDBJ databases">
        <authorList>
            <person name="Chiriac C."/>
            <person name="Salcher M."/>
            <person name="Ghai R."/>
            <person name="Kavagutti S V."/>
        </authorList>
    </citation>
    <scope>NUCLEOTIDE SEQUENCE</scope>
</reference>
<feature type="region of interest" description="Disordered" evidence="1">
    <location>
        <begin position="1"/>
        <end position="44"/>
    </location>
</feature>
<keyword evidence="2" id="KW-0812">Transmembrane</keyword>
<feature type="transmembrane region" description="Helical" evidence="2">
    <location>
        <begin position="53"/>
        <end position="72"/>
    </location>
</feature>
<evidence type="ECO:0000256" key="1">
    <source>
        <dbReference type="SAM" id="MobiDB-lite"/>
    </source>
</evidence>
<feature type="compositionally biased region" description="Basic residues" evidence="1">
    <location>
        <begin position="1"/>
        <end position="13"/>
    </location>
</feature>
<gene>
    <name evidence="3" type="ORF">UFOPK3564_03689</name>
</gene>
<protein>
    <submittedName>
        <fullName evidence="3">Unannotated protein</fullName>
    </submittedName>
</protein>
<keyword evidence="2" id="KW-0472">Membrane</keyword>
<name>A0A6J7KJJ3_9ZZZZ</name>
<accession>A0A6J7KJJ3</accession>
<dbReference type="EMBL" id="CAFBMK010000384">
    <property type="protein sequence ID" value="CAB4954649.1"/>
    <property type="molecule type" value="Genomic_DNA"/>
</dbReference>
<dbReference type="AlphaFoldDB" id="A0A6J7KJJ3"/>
<proteinExistence type="predicted"/>
<evidence type="ECO:0000313" key="3">
    <source>
        <dbReference type="EMBL" id="CAB4954649.1"/>
    </source>
</evidence>
<keyword evidence="2" id="KW-1133">Transmembrane helix</keyword>
<organism evidence="3">
    <name type="scientific">freshwater metagenome</name>
    <dbReference type="NCBI Taxonomy" id="449393"/>
    <lineage>
        <taxon>unclassified sequences</taxon>
        <taxon>metagenomes</taxon>
        <taxon>ecological metagenomes</taxon>
    </lineage>
</organism>
<feature type="transmembrane region" description="Helical" evidence="2">
    <location>
        <begin position="78"/>
        <end position="97"/>
    </location>
</feature>